<dbReference type="GO" id="GO:0016020">
    <property type="term" value="C:membrane"/>
    <property type="evidence" value="ECO:0007669"/>
    <property type="project" value="InterPro"/>
</dbReference>
<dbReference type="CDD" id="cd03220">
    <property type="entry name" value="ABC_KpsT_Wzt"/>
    <property type="match status" value="1"/>
</dbReference>
<reference evidence="6 7" key="1">
    <citation type="submission" date="2020-07" db="EMBL/GenBank/DDBJ databases">
        <title>Halieaceae bacterium, F7430, whole genome shotgun sequencing project.</title>
        <authorList>
            <person name="Jiang S."/>
            <person name="Liu Z.W."/>
            <person name="Du Z.J."/>
        </authorList>
    </citation>
    <scope>NUCLEOTIDE SEQUENCE [LARGE SCALE GENOMIC DNA]</scope>
    <source>
        <strain evidence="6 7">F7430</strain>
    </source>
</reference>
<evidence type="ECO:0000256" key="2">
    <source>
        <dbReference type="ARBA" id="ARBA00022448"/>
    </source>
</evidence>
<keyword evidence="3" id="KW-0547">Nucleotide-binding</keyword>
<evidence type="ECO:0000256" key="4">
    <source>
        <dbReference type="ARBA" id="ARBA00022840"/>
    </source>
</evidence>
<protein>
    <submittedName>
        <fullName evidence="6">ABC transporter ATP-binding protein</fullName>
    </submittedName>
</protein>
<dbReference type="InterPro" id="IPR015860">
    <property type="entry name" value="ABC_transpr_TagH-like"/>
</dbReference>
<dbReference type="PANTHER" id="PTHR46743:SF2">
    <property type="entry name" value="TEICHOIC ACIDS EXPORT ATP-BINDING PROTEIN TAGH"/>
    <property type="match status" value="1"/>
</dbReference>
<keyword evidence="7" id="KW-1185">Reference proteome</keyword>
<evidence type="ECO:0000313" key="6">
    <source>
        <dbReference type="EMBL" id="MBA6414059.1"/>
    </source>
</evidence>
<evidence type="ECO:0000313" key="7">
    <source>
        <dbReference type="Proteomes" id="UP000539350"/>
    </source>
</evidence>
<evidence type="ECO:0000259" key="5">
    <source>
        <dbReference type="PROSITE" id="PS50893"/>
    </source>
</evidence>
<dbReference type="Pfam" id="PF00005">
    <property type="entry name" value="ABC_tran"/>
    <property type="match status" value="1"/>
</dbReference>
<keyword evidence="2" id="KW-0813">Transport</keyword>
<dbReference type="InterPro" id="IPR027417">
    <property type="entry name" value="P-loop_NTPase"/>
</dbReference>
<dbReference type="Proteomes" id="UP000539350">
    <property type="component" value="Unassembled WGS sequence"/>
</dbReference>
<dbReference type="PROSITE" id="PS50893">
    <property type="entry name" value="ABC_TRANSPORTER_2"/>
    <property type="match status" value="1"/>
</dbReference>
<dbReference type="PANTHER" id="PTHR46743">
    <property type="entry name" value="TEICHOIC ACIDS EXPORT ATP-BINDING PROTEIN TAGH"/>
    <property type="match status" value="1"/>
</dbReference>
<dbReference type="InterPro" id="IPR003439">
    <property type="entry name" value="ABC_transporter-like_ATP-bd"/>
</dbReference>
<keyword evidence="4 6" id="KW-0067">ATP-binding</keyword>
<name>A0A7W2TYD7_9GAMM</name>
<dbReference type="SUPFAM" id="SSF52540">
    <property type="entry name" value="P-loop containing nucleoside triphosphate hydrolases"/>
    <property type="match status" value="1"/>
</dbReference>
<dbReference type="InterPro" id="IPR003593">
    <property type="entry name" value="AAA+_ATPase"/>
</dbReference>
<feature type="domain" description="ABC transporter" evidence="5">
    <location>
        <begin position="2"/>
        <end position="231"/>
    </location>
</feature>
<organism evidence="6 7">
    <name type="scientific">Sediminihaliea albiluteola</name>
    <dbReference type="NCBI Taxonomy" id="2758564"/>
    <lineage>
        <taxon>Bacteria</taxon>
        <taxon>Pseudomonadati</taxon>
        <taxon>Pseudomonadota</taxon>
        <taxon>Gammaproteobacteria</taxon>
        <taxon>Cellvibrionales</taxon>
        <taxon>Halieaceae</taxon>
        <taxon>Sediminihaliea</taxon>
    </lineage>
</organism>
<accession>A0A7W2TYD7</accession>
<sequence length="232" mass="25191">MLELDQVTLNYQSSKGTFDDGVHHVLDRVSLQLYENETLGIIGRNGVGKTTTLRIMAGILAPTSGSVSIRPGKTASLLSLGLGFKNDLSGRDNAMLAAMLQGASKKLAKTYLESIKEFSELGDSFEEPVKTYSSGMRSRLGFTTALMTHVDILLIDEVLSVGDAQFKQKAQAAMKERIQGEQTVVFVSHSDAQIQSLCDRVIWLESGKVCAQGEVGSVLQEYRESINRASLA</sequence>
<dbReference type="GO" id="GO:0016887">
    <property type="term" value="F:ATP hydrolysis activity"/>
    <property type="evidence" value="ECO:0007669"/>
    <property type="project" value="InterPro"/>
</dbReference>
<dbReference type="AlphaFoldDB" id="A0A7W2TYD7"/>
<dbReference type="InterPro" id="IPR050683">
    <property type="entry name" value="Bact_Polysacc_Export_ATP-bd"/>
</dbReference>
<dbReference type="SMART" id="SM00382">
    <property type="entry name" value="AAA"/>
    <property type="match status" value="1"/>
</dbReference>
<comment type="similarity">
    <text evidence="1">Belongs to the ABC transporter superfamily.</text>
</comment>
<dbReference type="GO" id="GO:0005524">
    <property type="term" value="F:ATP binding"/>
    <property type="evidence" value="ECO:0007669"/>
    <property type="project" value="UniProtKB-KW"/>
</dbReference>
<comment type="caution">
    <text evidence="6">The sequence shown here is derived from an EMBL/GenBank/DDBJ whole genome shotgun (WGS) entry which is preliminary data.</text>
</comment>
<dbReference type="Gene3D" id="3.40.50.300">
    <property type="entry name" value="P-loop containing nucleotide triphosphate hydrolases"/>
    <property type="match status" value="1"/>
</dbReference>
<proteinExistence type="inferred from homology"/>
<evidence type="ECO:0000256" key="3">
    <source>
        <dbReference type="ARBA" id="ARBA00022741"/>
    </source>
</evidence>
<gene>
    <name evidence="6" type="ORF">H2508_13150</name>
</gene>
<dbReference type="EMBL" id="JACFXU010000017">
    <property type="protein sequence ID" value="MBA6414059.1"/>
    <property type="molecule type" value="Genomic_DNA"/>
</dbReference>
<dbReference type="GO" id="GO:0140359">
    <property type="term" value="F:ABC-type transporter activity"/>
    <property type="evidence" value="ECO:0007669"/>
    <property type="project" value="InterPro"/>
</dbReference>
<evidence type="ECO:0000256" key="1">
    <source>
        <dbReference type="ARBA" id="ARBA00005417"/>
    </source>
</evidence>